<gene>
    <name evidence="1" type="ORF">T11_3586</name>
</gene>
<reference evidence="1 2" key="1">
    <citation type="submission" date="2015-01" db="EMBL/GenBank/DDBJ databases">
        <title>Evolution of Trichinella species and genotypes.</title>
        <authorList>
            <person name="Korhonen P.K."/>
            <person name="Edoardo P."/>
            <person name="Giuseppe L.R."/>
            <person name="Gasser R.B."/>
        </authorList>
    </citation>
    <scope>NUCLEOTIDE SEQUENCE [LARGE SCALE GENOMIC DNA]</scope>
    <source>
        <strain evidence="1">ISS1029</strain>
    </source>
</reference>
<dbReference type="AlphaFoldDB" id="A0A0V1GFL4"/>
<evidence type="ECO:0000313" key="1">
    <source>
        <dbReference type="EMBL" id="KRY97055.1"/>
    </source>
</evidence>
<accession>A0A0V1GFL4</accession>
<organism evidence="1 2">
    <name type="scientific">Trichinella zimbabwensis</name>
    <dbReference type="NCBI Taxonomy" id="268475"/>
    <lineage>
        <taxon>Eukaryota</taxon>
        <taxon>Metazoa</taxon>
        <taxon>Ecdysozoa</taxon>
        <taxon>Nematoda</taxon>
        <taxon>Enoplea</taxon>
        <taxon>Dorylaimia</taxon>
        <taxon>Trichinellida</taxon>
        <taxon>Trichinellidae</taxon>
        <taxon>Trichinella</taxon>
    </lineage>
</organism>
<dbReference type="EMBL" id="JYDP01002330">
    <property type="protein sequence ID" value="KRY97055.1"/>
    <property type="molecule type" value="Genomic_DNA"/>
</dbReference>
<evidence type="ECO:0000313" key="2">
    <source>
        <dbReference type="Proteomes" id="UP000055024"/>
    </source>
</evidence>
<sequence length="50" mass="5721">FYCAITDEKLGYSSGGKSTPFTFSSSFHCHFISQARRWSAMILLFNTIHE</sequence>
<dbReference type="Proteomes" id="UP000055024">
    <property type="component" value="Unassembled WGS sequence"/>
</dbReference>
<keyword evidence="2" id="KW-1185">Reference proteome</keyword>
<feature type="non-terminal residue" evidence="1">
    <location>
        <position position="50"/>
    </location>
</feature>
<name>A0A0V1GFL4_9BILA</name>
<proteinExistence type="predicted"/>
<comment type="caution">
    <text evidence="1">The sequence shown here is derived from an EMBL/GenBank/DDBJ whole genome shotgun (WGS) entry which is preliminary data.</text>
</comment>
<protein>
    <submittedName>
        <fullName evidence="1">Uncharacterized protein</fullName>
    </submittedName>
</protein>
<feature type="non-terminal residue" evidence="1">
    <location>
        <position position="1"/>
    </location>
</feature>